<evidence type="ECO:0000313" key="2">
    <source>
        <dbReference type="Proteomes" id="UP000230233"/>
    </source>
</evidence>
<dbReference type="AlphaFoldDB" id="A0A2G5SCI4"/>
<name>A0A2G5SCI4_9PELO</name>
<reference evidence="2" key="1">
    <citation type="submission" date="2017-10" db="EMBL/GenBank/DDBJ databases">
        <title>Rapid genome shrinkage in a self-fertile nematode reveals novel sperm competition proteins.</title>
        <authorList>
            <person name="Yin D."/>
            <person name="Schwarz E.M."/>
            <person name="Thomas C.G."/>
            <person name="Felde R.L."/>
            <person name="Korf I.F."/>
            <person name="Cutter A.D."/>
            <person name="Schartner C.M."/>
            <person name="Ralston E.J."/>
            <person name="Meyer B.J."/>
            <person name="Haag E.S."/>
        </authorList>
    </citation>
    <scope>NUCLEOTIDE SEQUENCE [LARGE SCALE GENOMIC DNA]</scope>
    <source>
        <strain evidence="2">JU1422</strain>
    </source>
</reference>
<proteinExistence type="predicted"/>
<dbReference type="EMBL" id="PDUG01000018">
    <property type="protein sequence ID" value="PIC12774.1"/>
    <property type="molecule type" value="Genomic_DNA"/>
</dbReference>
<sequence>MQLLLTTFSSSRRSLDRSKCFGFTLEDPDTVKEIKRLKNKGAVAAHDHAWKERKTRAPLEFFAARHDGLYSAQS</sequence>
<accession>A0A2G5SCI4</accession>
<organism evidence="1 2">
    <name type="scientific">Caenorhabditis nigoni</name>
    <dbReference type="NCBI Taxonomy" id="1611254"/>
    <lineage>
        <taxon>Eukaryota</taxon>
        <taxon>Metazoa</taxon>
        <taxon>Ecdysozoa</taxon>
        <taxon>Nematoda</taxon>
        <taxon>Chromadorea</taxon>
        <taxon>Rhabditida</taxon>
        <taxon>Rhabditina</taxon>
        <taxon>Rhabditomorpha</taxon>
        <taxon>Rhabditoidea</taxon>
        <taxon>Rhabditidae</taxon>
        <taxon>Peloderinae</taxon>
        <taxon>Caenorhabditis</taxon>
    </lineage>
</organism>
<comment type="caution">
    <text evidence="1">The sequence shown here is derived from an EMBL/GenBank/DDBJ whole genome shotgun (WGS) entry which is preliminary data.</text>
</comment>
<dbReference type="Proteomes" id="UP000230233">
    <property type="component" value="Unassembled WGS sequence"/>
</dbReference>
<protein>
    <submittedName>
        <fullName evidence="1">Uncharacterized protein</fullName>
    </submittedName>
</protein>
<keyword evidence="2" id="KW-1185">Reference proteome</keyword>
<gene>
    <name evidence="1" type="ORF">B9Z55_028153</name>
</gene>
<evidence type="ECO:0000313" key="1">
    <source>
        <dbReference type="EMBL" id="PIC12774.1"/>
    </source>
</evidence>